<comment type="caution">
    <text evidence="6">The sequence shown here is derived from an EMBL/GenBank/DDBJ whole genome shotgun (WGS) entry which is preliminary data.</text>
</comment>
<dbReference type="Proteomes" id="UP000537141">
    <property type="component" value="Unassembled WGS sequence"/>
</dbReference>
<dbReference type="PIRSF" id="PIRSF016020">
    <property type="entry name" value="PHexose_mutarotase"/>
    <property type="match status" value="1"/>
</dbReference>
<dbReference type="EMBL" id="JACHHU010000001">
    <property type="protein sequence ID" value="MBB6541602.1"/>
    <property type="molecule type" value="Genomic_DNA"/>
</dbReference>
<evidence type="ECO:0000256" key="3">
    <source>
        <dbReference type="ARBA" id="ARBA00023235"/>
    </source>
</evidence>
<dbReference type="InterPro" id="IPR008183">
    <property type="entry name" value="Aldose_1/G6P_1-epimerase"/>
</dbReference>
<keyword evidence="3 4" id="KW-0413">Isomerase</keyword>
<feature type="active site" evidence="5">
    <location>
        <position position="263"/>
    </location>
</feature>
<gene>
    <name evidence="6" type="ORF">HNQ55_000076</name>
</gene>
<dbReference type="CDD" id="cd09020">
    <property type="entry name" value="D-hex-6-P-epi_like"/>
    <property type="match status" value="1"/>
</dbReference>
<evidence type="ECO:0000313" key="7">
    <source>
        <dbReference type="Proteomes" id="UP000537141"/>
    </source>
</evidence>
<comment type="similarity">
    <text evidence="2 4">Belongs to the glucose-6-phosphate 1-epimerase family.</text>
</comment>
<dbReference type="SUPFAM" id="SSF74650">
    <property type="entry name" value="Galactose mutarotase-like"/>
    <property type="match status" value="1"/>
</dbReference>
<comment type="catalytic activity">
    <reaction evidence="1">
        <text>alpha-D-glucose 6-phosphate = beta-D-glucose 6-phosphate</text>
        <dbReference type="Rhea" id="RHEA:16249"/>
        <dbReference type="ChEBI" id="CHEBI:58225"/>
        <dbReference type="ChEBI" id="CHEBI:58247"/>
        <dbReference type="EC" id="5.1.3.15"/>
    </reaction>
</comment>
<dbReference type="EC" id="5.1.3.15" evidence="4"/>
<accession>A0A7X0NDU4</accession>
<dbReference type="AlphaFoldDB" id="A0A7X0NDU4"/>
<keyword evidence="7" id="KW-1185">Reference proteome</keyword>
<sequence>MSYITLLTNDFGKISQYQKANGIDILEIKHRLCAASISLYGGQVLNWQPVDQLPVFWLSDRSIYQPGKAIRGGIPICWPWFGAYKDAGNHGFARQIQWHLDDIKLTENEVVLVFSTAGENVSPFWPHAFKLVQKISFSTDFTQQLTIENLSVQSVKFTSALHSYFNVSSPKNTSIQALNNVLFDDKVSLLNDQKDTLTNCVGPLDRIYHNQSVQQIKDIGWQRTIEVKSTQCEQWVLWNPGRKIAESMTDIHKEGENEFVCLEAANTKWLTIAGHESITLEQTVSVSANSNVTPR</sequence>
<evidence type="ECO:0000256" key="2">
    <source>
        <dbReference type="ARBA" id="ARBA00005866"/>
    </source>
</evidence>
<proteinExistence type="inferred from homology"/>
<dbReference type="PANTHER" id="PTHR11122:SF13">
    <property type="entry name" value="GLUCOSE-6-PHOSPHATE 1-EPIMERASE"/>
    <property type="match status" value="1"/>
</dbReference>
<dbReference type="GO" id="GO:0030246">
    <property type="term" value="F:carbohydrate binding"/>
    <property type="evidence" value="ECO:0007669"/>
    <property type="project" value="UniProtKB-UniRule"/>
</dbReference>
<dbReference type="InterPro" id="IPR011013">
    <property type="entry name" value="Gal_mutarotase_sf_dom"/>
</dbReference>
<evidence type="ECO:0000256" key="1">
    <source>
        <dbReference type="ARBA" id="ARBA00001096"/>
    </source>
</evidence>
<evidence type="ECO:0000313" key="6">
    <source>
        <dbReference type="EMBL" id="MBB6541602.1"/>
    </source>
</evidence>
<dbReference type="InterPro" id="IPR025532">
    <property type="entry name" value="G6P_1-epimerase"/>
</dbReference>
<evidence type="ECO:0000256" key="4">
    <source>
        <dbReference type="PIRNR" id="PIRNR016020"/>
    </source>
</evidence>
<dbReference type="InterPro" id="IPR014718">
    <property type="entry name" value="GH-type_carb-bd"/>
</dbReference>
<dbReference type="Gene3D" id="2.70.98.10">
    <property type="match status" value="1"/>
</dbReference>
<dbReference type="GO" id="GO:0047938">
    <property type="term" value="F:glucose-6-phosphate 1-epimerase activity"/>
    <property type="evidence" value="ECO:0007669"/>
    <property type="project" value="UniProtKB-UniRule"/>
</dbReference>
<dbReference type="Pfam" id="PF01263">
    <property type="entry name" value="Aldose_epim"/>
    <property type="match status" value="1"/>
</dbReference>
<organism evidence="6 7">
    <name type="scientific">Thalassotalea piscium</name>
    <dbReference type="NCBI Taxonomy" id="1230533"/>
    <lineage>
        <taxon>Bacteria</taxon>
        <taxon>Pseudomonadati</taxon>
        <taxon>Pseudomonadota</taxon>
        <taxon>Gammaproteobacteria</taxon>
        <taxon>Alteromonadales</taxon>
        <taxon>Colwelliaceae</taxon>
        <taxon>Thalassotalea</taxon>
    </lineage>
</organism>
<dbReference type="GO" id="GO:0005975">
    <property type="term" value="P:carbohydrate metabolic process"/>
    <property type="evidence" value="ECO:0007669"/>
    <property type="project" value="InterPro"/>
</dbReference>
<name>A0A7X0NDU4_9GAMM</name>
<evidence type="ECO:0000256" key="5">
    <source>
        <dbReference type="PIRSR" id="PIRSR016020-1"/>
    </source>
</evidence>
<protein>
    <recommendedName>
        <fullName evidence="4">Putative glucose-6-phosphate 1-epimerase</fullName>
        <ecNumber evidence="4">5.1.3.15</ecNumber>
    </recommendedName>
</protein>
<dbReference type="RefSeq" id="WP_184421000.1">
    <property type="nucleotide sequence ID" value="NZ_AP027362.1"/>
</dbReference>
<dbReference type="PANTHER" id="PTHR11122">
    <property type="entry name" value="APOSPORY-ASSOCIATED PROTEIN C-RELATED"/>
    <property type="match status" value="1"/>
</dbReference>
<reference evidence="6 7" key="1">
    <citation type="submission" date="2020-08" db="EMBL/GenBank/DDBJ databases">
        <title>Genomic Encyclopedia of Type Strains, Phase IV (KMG-IV): sequencing the most valuable type-strain genomes for metagenomic binning, comparative biology and taxonomic classification.</title>
        <authorList>
            <person name="Goeker M."/>
        </authorList>
    </citation>
    <scope>NUCLEOTIDE SEQUENCE [LARGE SCALE GENOMIC DNA]</scope>
    <source>
        <strain evidence="6 7">DSM 26287</strain>
    </source>
</reference>
<feature type="active site" evidence="5">
    <location>
        <position position="162"/>
    </location>
</feature>